<dbReference type="RefSeq" id="WP_066239450.1">
    <property type="nucleotide sequence ID" value="NZ_LSGP01000013.1"/>
</dbReference>
<dbReference type="Gene3D" id="2.40.30.60">
    <property type="entry name" value="RimM"/>
    <property type="match status" value="1"/>
</dbReference>
<keyword evidence="1 5" id="KW-0963">Cytoplasm</keyword>
<organism evidence="8 9">
    <name type="scientific">Anaerosporomusa subterranea</name>
    <dbReference type="NCBI Taxonomy" id="1794912"/>
    <lineage>
        <taxon>Bacteria</taxon>
        <taxon>Bacillati</taxon>
        <taxon>Bacillota</taxon>
        <taxon>Negativicutes</taxon>
        <taxon>Acetonemataceae</taxon>
        <taxon>Anaerosporomusa</taxon>
    </lineage>
</organism>
<dbReference type="STRING" id="1794912.AXX12_04115"/>
<comment type="caution">
    <text evidence="8">The sequence shown here is derived from an EMBL/GenBank/DDBJ whole genome shotgun (WGS) entry which is preliminary data.</text>
</comment>
<keyword evidence="2 5" id="KW-0690">Ribosome biogenesis</keyword>
<dbReference type="HAMAP" id="MF_00014">
    <property type="entry name" value="Ribosome_mat_RimM"/>
    <property type="match status" value="1"/>
</dbReference>
<accession>A0A154BTH6</accession>
<dbReference type="AlphaFoldDB" id="A0A154BTH6"/>
<keyword evidence="9" id="KW-1185">Reference proteome</keyword>
<dbReference type="InterPro" id="IPR002676">
    <property type="entry name" value="RimM_N"/>
</dbReference>
<evidence type="ECO:0000259" key="6">
    <source>
        <dbReference type="Pfam" id="PF01782"/>
    </source>
</evidence>
<dbReference type="Pfam" id="PF24986">
    <property type="entry name" value="PRC_RimM"/>
    <property type="match status" value="1"/>
</dbReference>
<dbReference type="EMBL" id="LSGP01000013">
    <property type="protein sequence ID" value="KYZ77324.1"/>
    <property type="molecule type" value="Genomic_DNA"/>
</dbReference>
<feature type="domain" description="Ribosome maturation factor RimM PRC barrel" evidence="7">
    <location>
        <begin position="98"/>
        <end position="165"/>
    </location>
</feature>
<evidence type="ECO:0000256" key="4">
    <source>
        <dbReference type="ARBA" id="ARBA00023186"/>
    </source>
</evidence>
<dbReference type="GO" id="GO:0005737">
    <property type="term" value="C:cytoplasm"/>
    <property type="evidence" value="ECO:0007669"/>
    <property type="project" value="UniProtKB-SubCell"/>
</dbReference>
<evidence type="ECO:0000259" key="7">
    <source>
        <dbReference type="Pfam" id="PF24986"/>
    </source>
</evidence>
<dbReference type="OrthoDB" id="9810331at2"/>
<evidence type="ECO:0000313" key="8">
    <source>
        <dbReference type="EMBL" id="KYZ77324.1"/>
    </source>
</evidence>
<dbReference type="Pfam" id="PF01782">
    <property type="entry name" value="RimM"/>
    <property type="match status" value="1"/>
</dbReference>
<keyword evidence="3 5" id="KW-0698">rRNA processing</keyword>
<reference evidence="8 9" key="1">
    <citation type="submission" date="2016-02" db="EMBL/GenBank/DDBJ databases">
        <title>Anaerosporomusa subterraneum gen. nov., sp. nov., a spore-forming obligate anaerobe isolated from saprolite.</title>
        <authorList>
            <person name="Choi J.K."/>
            <person name="Shah M."/>
            <person name="Yee N."/>
        </authorList>
    </citation>
    <scope>NUCLEOTIDE SEQUENCE [LARGE SCALE GENOMIC DNA]</scope>
    <source>
        <strain evidence="8 9">RU4</strain>
    </source>
</reference>
<protein>
    <recommendedName>
        <fullName evidence="5">Ribosome maturation factor RimM</fullName>
    </recommendedName>
</protein>
<dbReference type="Gene3D" id="2.30.30.240">
    <property type="entry name" value="PRC-barrel domain"/>
    <property type="match status" value="1"/>
</dbReference>
<dbReference type="SUPFAM" id="SSF50447">
    <property type="entry name" value="Translation proteins"/>
    <property type="match status" value="1"/>
</dbReference>
<evidence type="ECO:0000256" key="3">
    <source>
        <dbReference type="ARBA" id="ARBA00022552"/>
    </source>
</evidence>
<comment type="subcellular location">
    <subcellularLocation>
        <location evidence="5">Cytoplasm</location>
    </subcellularLocation>
</comment>
<evidence type="ECO:0000313" key="9">
    <source>
        <dbReference type="Proteomes" id="UP000076268"/>
    </source>
</evidence>
<comment type="subunit">
    <text evidence="5">Binds ribosomal protein uS19.</text>
</comment>
<dbReference type="Proteomes" id="UP000076268">
    <property type="component" value="Unassembled WGS sequence"/>
</dbReference>
<evidence type="ECO:0000256" key="5">
    <source>
        <dbReference type="HAMAP-Rule" id="MF_00014"/>
    </source>
</evidence>
<dbReference type="GO" id="GO:0043022">
    <property type="term" value="F:ribosome binding"/>
    <property type="evidence" value="ECO:0007669"/>
    <property type="project" value="InterPro"/>
</dbReference>
<dbReference type="PANTHER" id="PTHR33692">
    <property type="entry name" value="RIBOSOME MATURATION FACTOR RIMM"/>
    <property type="match status" value="1"/>
</dbReference>
<dbReference type="SUPFAM" id="SSF50346">
    <property type="entry name" value="PRC-barrel domain"/>
    <property type="match status" value="1"/>
</dbReference>
<dbReference type="InterPro" id="IPR036976">
    <property type="entry name" value="RimM_N_sf"/>
</dbReference>
<dbReference type="GO" id="GO:0005840">
    <property type="term" value="C:ribosome"/>
    <property type="evidence" value="ECO:0007669"/>
    <property type="project" value="InterPro"/>
</dbReference>
<dbReference type="InterPro" id="IPR009000">
    <property type="entry name" value="Transl_B-barrel_sf"/>
</dbReference>
<dbReference type="InterPro" id="IPR011033">
    <property type="entry name" value="PRC_barrel-like_sf"/>
</dbReference>
<dbReference type="InterPro" id="IPR056792">
    <property type="entry name" value="PRC_RimM"/>
</dbReference>
<dbReference type="GO" id="GO:0042274">
    <property type="term" value="P:ribosomal small subunit biogenesis"/>
    <property type="evidence" value="ECO:0007669"/>
    <property type="project" value="UniProtKB-UniRule"/>
</dbReference>
<comment type="function">
    <text evidence="5">An accessory protein needed during the final step in the assembly of 30S ribosomal subunit, possibly for assembly of the head region. Essential for efficient processing of 16S rRNA. May be needed both before and after RbfA during the maturation of 16S rRNA. It has affinity for free ribosomal 30S subunits but not for 70S ribosomes.</text>
</comment>
<gene>
    <name evidence="5" type="primary">rimM</name>
    <name evidence="8" type="ORF">AXX12_04115</name>
</gene>
<dbReference type="NCBIfam" id="TIGR02273">
    <property type="entry name" value="16S_RimM"/>
    <property type="match status" value="1"/>
</dbReference>
<evidence type="ECO:0000256" key="2">
    <source>
        <dbReference type="ARBA" id="ARBA00022517"/>
    </source>
</evidence>
<keyword evidence="4 5" id="KW-0143">Chaperone</keyword>
<dbReference type="PANTHER" id="PTHR33692:SF1">
    <property type="entry name" value="RIBOSOME MATURATION FACTOR RIMM"/>
    <property type="match status" value="1"/>
</dbReference>
<dbReference type="InterPro" id="IPR011961">
    <property type="entry name" value="RimM"/>
</dbReference>
<name>A0A154BTH6_ANASB</name>
<comment type="domain">
    <text evidence="5">The PRC barrel domain binds ribosomal protein uS19.</text>
</comment>
<sequence length="170" mass="19412">MSQELIVIGKIVAPHGVRGDVRVTPLTDFPDRFLTMKSVLVGEKRSLPIETAKFHKQFLLLKFRGFDDRNAVEELRGQLLHVHRQDLVPLQEGEFYVFDIIGMDVYSVDGNLLGKIDDVIETGSNDVYVVERPDNRPLLVPALKKIVATMDVANRRMVIQRPEEWDSDED</sequence>
<proteinExistence type="inferred from homology"/>
<dbReference type="GO" id="GO:0006364">
    <property type="term" value="P:rRNA processing"/>
    <property type="evidence" value="ECO:0007669"/>
    <property type="project" value="UniProtKB-UniRule"/>
</dbReference>
<comment type="similarity">
    <text evidence="5">Belongs to the RimM family.</text>
</comment>
<evidence type="ECO:0000256" key="1">
    <source>
        <dbReference type="ARBA" id="ARBA00022490"/>
    </source>
</evidence>
<feature type="domain" description="RimM N-terminal" evidence="6">
    <location>
        <begin position="7"/>
        <end position="85"/>
    </location>
</feature>